<dbReference type="AlphaFoldDB" id="G3AUS8"/>
<feature type="compositionally biased region" description="Low complexity" evidence="6">
    <location>
        <begin position="530"/>
        <end position="544"/>
    </location>
</feature>
<evidence type="ECO:0000259" key="8">
    <source>
        <dbReference type="Pfam" id="PF11765"/>
    </source>
</evidence>
<accession>G3AUS8</accession>
<dbReference type="HOGENOM" id="CLU_489303_0_0_1"/>
<evidence type="ECO:0000256" key="3">
    <source>
        <dbReference type="ARBA" id="ARBA00022525"/>
    </source>
</evidence>
<dbReference type="InterPro" id="IPR021031">
    <property type="entry name" value="Hyphal-reg_cell_wall_N"/>
</dbReference>
<protein>
    <recommendedName>
        <fullName evidence="8">Hyphally-regulated cell wall protein N-terminal domain-containing protein</fullName>
    </recommendedName>
</protein>
<reference evidence="9 10" key="1">
    <citation type="journal article" date="2011" name="Proc. Natl. Acad. Sci. U.S.A.">
        <title>Comparative genomics of xylose-fermenting fungi for enhanced biofuel production.</title>
        <authorList>
            <person name="Wohlbach D.J."/>
            <person name="Kuo A."/>
            <person name="Sato T.K."/>
            <person name="Potts K.M."/>
            <person name="Salamov A.A."/>
            <person name="LaButti K.M."/>
            <person name="Sun H."/>
            <person name="Clum A."/>
            <person name="Pangilinan J.L."/>
            <person name="Lindquist E.A."/>
            <person name="Lucas S."/>
            <person name="Lapidus A."/>
            <person name="Jin M."/>
            <person name="Gunawan C."/>
            <person name="Balan V."/>
            <person name="Dale B.E."/>
            <person name="Jeffries T.W."/>
            <person name="Zinkel R."/>
            <person name="Barry K.W."/>
            <person name="Grigoriev I.V."/>
            <person name="Gasch A.P."/>
        </authorList>
    </citation>
    <scope>NUCLEOTIDE SEQUENCE [LARGE SCALE GENOMIC DNA]</scope>
    <source>
        <strain evidence="10">NRRL Y-27907 / 11-Y1</strain>
    </source>
</reference>
<evidence type="ECO:0000256" key="2">
    <source>
        <dbReference type="ARBA" id="ARBA00022512"/>
    </source>
</evidence>
<feature type="domain" description="Hyphally-regulated cell wall protein N-terminal" evidence="8">
    <location>
        <begin position="85"/>
        <end position="271"/>
    </location>
</feature>
<evidence type="ECO:0000313" key="9">
    <source>
        <dbReference type="EMBL" id="EGW30634.1"/>
    </source>
</evidence>
<dbReference type="GeneID" id="18875236"/>
<keyword evidence="10" id="KW-1185">Reference proteome</keyword>
<organism evidence="10">
    <name type="scientific">Spathaspora passalidarum (strain NRRL Y-27907 / 11-Y1)</name>
    <dbReference type="NCBI Taxonomy" id="619300"/>
    <lineage>
        <taxon>Eukaryota</taxon>
        <taxon>Fungi</taxon>
        <taxon>Dikarya</taxon>
        <taxon>Ascomycota</taxon>
        <taxon>Saccharomycotina</taxon>
        <taxon>Pichiomycetes</taxon>
        <taxon>Debaryomycetaceae</taxon>
        <taxon>Spathaspora</taxon>
    </lineage>
</organism>
<keyword evidence="3" id="KW-0964">Secreted</keyword>
<keyword evidence="5" id="KW-0325">Glycoprotein</keyword>
<evidence type="ECO:0000256" key="7">
    <source>
        <dbReference type="SAM" id="SignalP"/>
    </source>
</evidence>
<evidence type="ECO:0000256" key="4">
    <source>
        <dbReference type="ARBA" id="ARBA00022729"/>
    </source>
</evidence>
<feature type="compositionally biased region" description="Polar residues" evidence="6">
    <location>
        <begin position="413"/>
        <end position="440"/>
    </location>
</feature>
<dbReference type="RefSeq" id="XP_007377605.1">
    <property type="nucleotide sequence ID" value="XM_007377543.1"/>
</dbReference>
<evidence type="ECO:0000256" key="5">
    <source>
        <dbReference type="ARBA" id="ARBA00023180"/>
    </source>
</evidence>
<gene>
    <name evidence="9" type="ORF">SPAPADRAFT_68707</name>
</gene>
<name>G3AUS8_SPAPN</name>
<dbReference type="KEGG" id="spaa:SPAPADRAFT_68707"/>
<keyword evidence="4 7" id="KW-0732">Signal</keyword>
<dbReference type="EMBL" id="GL996505">
    <property type="protein sequence ID" value="EGW30634.1"/>
    <property type="molecule type" value="Genomic_DNA"/>
</dbReference>
<dbReference type="Proteomes" id="UP000000709">
    <property type="component" value="Unassembled WGS sequence"/>
</dbReference>
<feature type="signal peptide" evidence="7">
    <location>
        <begin position="1"/>
        <end position="19"/>
    </location>
</feature>
<feature type="compositionally biased region" description="Acidic residues" evidence="6">
    <location>
        <begin position="477"/>
        <end position="486"/>
    </location>
</feature>
<dbReference type="Pfam" id="PF11765">
    <property type="entry name" value="Hyphal_reg_CWP"/>
    <property type="match status" value="1"/>
</dbReference>
<dbReference type="eggNOG" id="ENOG502RSH6">
    <property type="taxonomic scope" value="Eukaryota"/>
</dbReference>
<dbReference type="OrthoDB" id="4022214at2759"/>
<feature type="compositionally biased region" description="Low complexity" evidence="6">
    <location>
        <begin position="487"/>
        <end position="501"/>
    </location>
</feature>
<evidence type="ECO:0000256" key="6">
    <source>
        <dbReference type="SAM" id="MobiDB-lite"/>
    </source>
</evidence>
<dbReference type="InParanoid" id="G3AUS8"/>
<feature type="compositionally biased region" description="Polar residues" evidence="6">
    <location>
        <begin position="510"/>
        <end position="521"/>
    </location>
</feature>
<proteinExistence type="predicted"/>
<feature type="compositionally biased region" description="Basic and acidic residues" evidence="6">
    <location>
        <begin position="338"/>
        <end position="364"/>
    </location>
</feature>
<feature type="chain" id="PRO_5003442586" description="Hyphally-regulated cell wall protein N-terminal domain-containing protein" evidence="7">
    <location>
        <begin position="20"/>
        <end position="557"/>
    </location>
</feature>
<keyword evidence="2" id="KW-0134">Cell wall</keyword>
<sequence length="557" mass="59731">MWKLWNLWIFLVLPTFSAATFIPFVSSVIDFGINLGGSIVLQSSLLFKKEFVSDKSYVIEANKELEVNFNSDFKLPFINKHGFTVNKVAKFSISNSLFQNTNVMTINALLGGQCIIKAPVWENTGTIKFIGSSNKKGTVSLIGGLHGSTDIKNGGLIEFFSQIYIQHSGNILGLGCMFLNIGTQVTLDSSFSAPDQTFVLGANALLHIKGHGSKHPYKIMNFGAGAKIQLDFIPDAISYNAQTGILLAKSASLSQSFFLGLGYDATKFIKTISGKSFFIGYQGEFSFGIGFNCKDFKPPIAPPVPIDPPEPTIPSESEPSKTGEGDVEPSKSAASESEPSKTGEGDVEPSKSVEREVEPSKSVEGEPEPSKSVASESEPSKTNEGEVEPSKSIEEETESSKSTESSQMGSSEAEISSFTKPSTTESSDPSGPEVTSPSETTEIETVPTEASEQTEPFKTETIESSEPTNSNEKSEPETTESSDFSESESTIPIVTTETQTTEQERSEPTNTSQENVPSDTTGPSDPKKPSGPSDPNKPSGPSGSETSSVNQVIQQAW</sequence>
<evidence type="ECO:0000313" key="10">
    <source>
        <dbReference type="Proteomes" id="UP000000709"/>
    </source>
</evidence>
<comment type="subcellular location">
    <subcellularLocation>
        <location evidence="1">Secreted</location>
        <location evidence="1">Cell wall</location>
    </subcellularLocation>
</comment>
<feature type="compositionally biased region" description="Low complexity" evidence="6">
    <location>
        <begin position="402"/>
        <end position="412"/>
    </location>
</feature>
<feature type="compositionally biased region" description="Basic and acidic residues" evidence="6">
    <location>
        <begin position="378"/>
        <end position="401"/>
    </location>
</feature>
<feature type="compositionally biased region" description="Pro residues" evidence="6">
    <location>
        <begin position="300"/>
        <end position="312"/>
    </location>
</feature>
<dbReference type="GO" id="GO:0009277">
    <property type="term" value="C:fungal-type cell wall"/>
    <property type="evidence" value="ECO:0007669"/>
    <property type="project" value="UniProtKB-ARBA"/>
</dbReference>
<feature type="compositionally biased region" description="Polar residues" evidence="6">
    <location>
        <begin position="545"/>
        <end position="557"/>
    </location>
</feature>
<feature type="region of interest" description="Disordered" evidence="6">
    <location>
        <begin position="300"/>
        <end position="557"/>
    </location>
</feature>
<evidence type="ECO:0000256" key="1">
    <source>
        <dbReference type="ARBA" id="ARBA00004191"/>
    </source>
</evidence>
<feature type="compositionally biased region" description="Polar residues" evidence="6">
    <location>
        <begin position="462"/>
        <end position="471"/>
    </location>
</feature>